<keyword evidence="1" id="KW-1133">Transmembrane helix</keyword>
<keyword evidence="3" id="KW-1185">Reference proteome</keyword>
<reference evidence="2 3" key="1">
    <citation type="journal article" date="2016" name="Sci. Rep.">
        <title>The Dendrobium catenatum Lindl. genome sequence provides insights into polysaccharide synthase, floral development and adaptive evolution.</title>
        <authorList>
            <person name="Zhang G.Q."/>
            <person name="Xu Q."/>
            <person name="Bian C."/>
            <person name="Tsai W.C."/>
            <person name="Yeh C.M."/>
            <person name="Liu K.W."/>
            <person name="Yoshida K."/>
            <person name="Zhang L.S."/>
            <person name="Chang S.B."/>
            <person name="Chen F."/>
            <person name="Shi Y."/>
            <person name="Su Y.Y."/>
            <person name="Zhang Y.Q."/>
            <person name="Chen L.J."/>
            <person name="Yin Y."/>
            <person name="Lin M."/>
            <person name="Huang H."/>
            <person name="Deng H."/>
            <person name="Wang Z.W."/>
            <person name="Zhu S.L."/>
            <person name="Zhao X."/>
            <person name="Deng C."/>
            <person name="Niu S.C."/>
            <person name="Huang J."/>
            <person name="Wang M."/>
            <person name="Liu G.H."/>
            <person name="Yang H.J."/>
            <person name="Xiao X.J."/>
            <person name="Hsiao Y.Y."/>
            <person name="Wu W.L."/>
            <person name="Chen Y.Y."/>
            <person name="Mitsuda N."/>
            <person name="Ohme-Takagi M."/>
            <person name="Luo Y.B."/>
            <person name="Van de Peer Y."/>
            <person name="Liu Z.J."/>
        </authorList>
    </citation>
    <scope>NUCLEOTIDE SEQUENCE [LARGE SCALE GENOMIC DNA]</scope>
    <source>
        <tissue evidence="2">The whole plant</tissue>
    </source>
</reference>
<feature type="transmembrane region" description="Helical" evidence="1">
    <location>
        <begin position="144"/>
        <end position="167"/>
    </location>
</feature>
<feature type="transmembrane region" description="Helical" evidence="1">
    <location>
        <begin position="81"/>
        <end position="97"/>
    </location>
</feature>
<dbReference type="Proteomes" id="UP000233837">
    <property type="component" value="Unassembled WGS sequence"/>
</dbReference>
<keyword evidence="1" id="KW-0472">Membrane</keyword>
<dbReference type="EMBL" id="KZ503341">
    <property type="protein sequence ID" value="PKU65490.1"/>
    <property type="molecule type" value="Genomic_DNA"/>
</dbReference>
<evidence type="ECO:0000313" key="3">
    <source>
        <dbReference type="Proteomes" id="UP000233837"/>
    </source>
</evidence>
<sequence length="207" mass="23476">MALSNGLKTSAALSARNIVITDVSCPLCHLHPETTVHLLFECDYSFQVICKLIPQFTSFLLRPNIAQAFQFISGFESSMEVKFGLLLILNVTVYFIWTERNSRKFNGRISCAITLAKKISNVVYLKLDRWKCGNLEAESSYGRIYLILGFAGGILLCCPNLNSVAVMETFGIRFLGRLIFESRTMMNPAFSFWTVYEQPKKHDPIHD</sequence>
<keyword evidence="1" id="KW-0812">Transmembrane</keyword>
<evidence type="ECO:0000256" key="1">
    <source>
        <dbReference type="SAM" id="Phobius"/>
    </source>
</evidence>
<evidence type="ECO:0000313" key="2">
    <source>
        <dbReference type="EMBL" id="PKU65490.1"/>
    </source>
</evidence>
<reference evidence="2 3" key="2">
    <citation type="journal article" date="2017" name="Nature">
        <title>The Apostasia genome and the evolution of orchids.</title>
        <authorList>
            <person name="Zhang G.Q."/>
            <person name="Liu K.W."/>
            <person name="Li Z."/>
            <person name="Lohaus R."/>
            <person name="Hsiao Y.Y."/>
            <person name="Niu S.C."/>
            <person name="Wang J.Y."/>
            <person name="Lin Y.C."/>
            <person name="Xu Q."/>
            <person name="Chen L.J."/>
            <person name="Yoshida K."/>
            <person name="Fujiwara S."/>
            <person name="Wang Z.W."/>
            <person name="Zhang Y.Q."/>
            <person name="Mitsuda N."/>
            <person name="Wang M."/>
            <person name="Liu G.H."/>
            <person name="Pecoraro L."/>
            <person name="Huang H.X."/>
            <person name="Xiao X.J."/>
            <person name="Lin M."/>
            <person name="Wu X.Y."/>
            <person name="Wu W.L."/>
            <person name="Chen Y.Y."/>
            <person name="Chang S.B."/>
            <person name="Sakamoto S."/>
            <person name="Ohme-Takagi M."/>
            <person name="Yagi M."/>
            <person name="Zeng S.J."/>
            <person name="Shen C.Y."/>
            <person name="Yeh C.M."/>
            <person name="Luo Y.B."/>
            <person name="Tsai W.C."/>
            <person name="Van de Peer Y."/>
            <person name="Liu Z.J."/>
        </authorList>
    </citation>
    <scope>NUCLEOTIDE SEQUENCE [LARGE SCALE GENOMIC DNA]</scope>
    <source>
        <tissue evidence="2">The whole plant</tissue>
    </source>
</reference>
<protein>
    <submittedName>
        <fullName evidence="2">Uncharacterized protein</fullName>
    </submittedName>
</protein>
<gene>
    <name evidence="2" type="ORF">MA16_Dca012212</name>
</gene>
<dbReference type="AlphaFoldDB" id="A0A2I0VQ11"/>
<accession>A0A2I0VQ11</accession>
<name>A0A2I0VQ11_9ASPA</name>
<organism evidence="2 3">
    <name type="scientific">Dendrobium catenatum</name>
    <dbReference type="NCBI Taxonomy" id="906689"/>
    <lineage>
        <taxon>Eukaryota</taxon>
        <taxon>Viridiplantae</taxon>
        <taxon>Streptophyta</taxon>
        <taxon>Embryophyta</taxon>
        <taxon>Tracheophyta</taxon>
        <taxon>Spermatophyta</taxon>
        <taxon>Magnoliopsida</taxon>
        <taxon>Liliopsida</taxon>
        <taxon>Asparagales</taxon>
        <taxon>Orchidaceae</taxon>
        <taxon>Epidendroideae</taxon>
        <taxon>Malaxideae</taxon>
        <taxon>Dendrobiinae</taxon>
        <taxon>Dendrobium</taxon>
    </lineage>
</organism>
<proteinExistence type="predicted"/>